<dbReference type="EMBL" id="CAKKLH010000201">
    <property type="protein sequence ID" value="CAH0105748.1"/>
    <property type="molecule type" value="Genomic_DNA"/>
</dbReference>
<dbReference type="Proteomes" id="UP000789390">
    <property type="component" value="Unassembled WGS sequence"/>
</dbReference>
<sequence length="262" mass="28739">MDRRASKPKPAKDVADLDDQHLCEIKLAKNKLSHIIPAAETTTTHRDYSKIPVVARDNRMIMYYLKRPAILQIRSVTFAKNNSLVPRLILSKMQKEFNNLPTSDQEKLNKALVGRNGLVVEYSPVQSAVVGCNTNASLLGSDAQTKAALCYVLKYVTKPPVELAHSLSLLHHARRTIELHPSKAADTGSVIRTGMHYLNRIVNQLNGAIEISAPMAAVAIQGMPAELCSDSFWVAYVTAASASPTKAHLTNLMMSTQQLIDG</sequence>
<gene>
    <name evidence="1" type="ORF">DGAL_LOCUS8813</name>
</gene>
<name>A0A8J2RVQ1_9CRUS</name>
<evidence type="ECO:0000313" key="2">
    <source>
        <dbReference type="Proteomes" id="UP000789390"/>
    </source>
</evidence>
<organism evidence="1 2">
    <name type="scientific">Daphnia galeata</name>
    <dbReference type="NCBI Taxonomy" id="27404"/>
    <lineage>
        <taxon>Eukaryota</taxon>
        <taxon>Metazoa</taxon>
        <taxon>Ecdysozoa</taxon>
        <taxon>Arthropoda</taxon>
        <taxon>Crustacea</taxon>
        <taxon>Branchiopoda</taxon>
        <taxon>Diplostraca</taxon>
        <taxon>Cladocera</taxon>
        <taxon>Anomopoda</taxon>
        <taxon>Daphniidae</taxon>
        <taxon>Daphnia</taxon>
    </lineage>
</organism>
<dbReference type="OrthoDB" id="10563363at2759"/>
<accession>A0A8J2RVQ1</accession>
<keyword evidence="2" id="KW-1185">Reference proteome</keyword>
<dbReference type="AlphaFoldDB" id="A0A8J2RVQ1"/>
<evidence type="ECO:0000313" key="1">
    <source>
        <dbReference type="EMBL" id="CAH0105748.1"/>
    </source>
</evidence>
<reference evidence="1" key="1">
    <citation type="submission" date="2021-11" db="EMBL/GenBank/DDBJ databases">
        <authorList>
            <person name="Schell T."/>
        </authorList>
    </citation>
    <scope>NUCLEOTIDE SEQUENCE</scope>
    <source>
        <strain evidence="1">M5</strain>
    </source>
</reference>
<comment type="caution">
    <text evidence="1">The sequence shown here is derived from an EMBL/GenBank/DDBJ whole genome shotgun (WGS) entry which is preliminary data.</text>
</comment>
<protein>
    <submittedName>
        <fullName evidence="1">Uncharacterized protein</fullName>
    </submittedName>
</protein>
<proteinExistence type="predicted"/>